<keyword evidence="4 6" id="KW-1133">Transmembrane helix</keyword>
<evidence type="ECO:0000256" key="5">
    <source>
        <dbReference type="ARBA" id="ARBA00023136"/>
    </source>
</evidence>
<name>A0A6V8MKR6_9BACT</name>
<feature type="transmembrane region" description="Helical" evidence="6">
    <location>
        <begin position="374"/>
        <end position="393"/>
    </location>
</feature>
<feature type="transmembrane region" description="Helical" evidence="6">
    <location>
        <begin position="308"/>
        <end position="327"/>
    </location>
</feature>
<feature type="transmembrane region" description="Helical" evidence="6">
    <location>
        <begin position="53"/>
        <end position="73"/>
    </location>
</feature>
<evidence type="ECO:0000313" key="8">
    <source>
        <dbReference type="Proteomes" id="UP000556026"/>
    </source>
</evidence>
<feature type="transmembrane region" description="Helical" evidence="6">
    <location>
        <begin position="339"/>
        <end position="362"/>
    </location>
</feature>
<proteinExistence type="predicted"/>
<feature type="transmembrane region" description="Helical" evidence="6">
    <location>
        <begin position="399"/>
        <end position="418"/>
    </location>
</feature>
<dbReference type="AlphaFoldDB" id="A0A6V8MKR6"/>
<evidence type="ECO:0000256" key="4">
    <source>
        <dbReference type="ARBA" id="ARBA00022989"/>
    </source>
</evidence>
<keyword evidence="8" id="KW-1185">Reference proteome</keyword>
<dbReference type="PANTHER" id="PTHR30250">
    <property type="entry name" value="PST FAMILY PREDICTED COLANIC ACID TRANSPORTER"/>
    <property type="match status" value="1"/>
</dbReference>
<sequence>MKSKGRLSTNLVTNVLSFSLNIMVGVFFTPYLIRHLGVSGYGFIPLASNLSSYLTIAALVINASVARYITVAIERDQHEEASQYFSTSFFGSAGLALLMVFPGALLVAFPDLVIRVPDGYGNEVRWLLTLTVGTILISFVTTPFEVATFCRNRFDIRSGIATASLFLRVALVIVCFKFSAPRLFHVGLGLILAALFSLLASIAAWRKLTPGLSLRLSQVRFHCLRQLANSGGWISVNQVGTLLLINIDLLVVNWYFGAESGGRYASLVQWSILLRGLALTVTGLLSPPIMYLYARNDLAGLVSYSRNALKYLGLFIALPVGLISGLAKPILSVWLGPDFVALAPLLTVMVAPLCINLGYIPLHNISMATNNVKVPGIVQVIAGVVNLLLAIFFVKFLQLGLYGVAAAGILVLTLRNVVFTPVYAARIIGVPYRTFMRELLPISCATALLGIFCWYLAHWLGVDSLPSLLTLVVVISFGYLLSLWLFVLSSVEKEYMLTLLRPNRSFA</sequence>
<dbReference type="GO" id="GO:0005886">
    <property type="term" value="C:plasma membrane"/>
    <property type="evidence" value="ECO:0007669"/>
    <property type="project" value="UniProtKB-SubCell"/>
</dbReference>
<feature type="transmembrane region" description="Helical" evidence="6">
    <location>
        <begin position="12"/>
        <end position="33"/>
    </location>
</feature>
<dbReference type="EMBL" id="BLXX01000008">
    <property type="protein sequence ID" value="GFO60323.1"/>
    <property type="molecule type" value="Genomic_DNA"/>
</dbReference>
<protein>
    <submittedName>
        <fullName evidence="7">Putative membrane protein EpsK</fullName>
    </submittedName>
</protein>
<keyword evidence="2" id="KW-1003">Cell membrane</keyword>
<gene>
    <name evidence="7" type="primary">epsK</name>
    <name evidence="7" type="ORF">GMST_26480</name>
</gene>
<reference evidence="8" key="1">
    <citation type="submission" date="2020-06" db="EMBL/GenBank/DDBJ databases">
        <title>Draft genomic sequence of Geomonas sp. Red330.</title>
        <authorList>
            <person name="Itoh H."/>
            <person name="Zhenxing X."/>
            <person name="Ushijima N."/>
            <person name="Masuda Y."/>
            <person name="Shiratori Y."/>
            <person name="Senoo K."/>
        </authorList>
    </citation>
    <scope>NUCLEOTIDE SEQUENCE [LARGE SCALE GENOMIC DNA]</scope>
    <source>
        <strain evidence="8">Red330</strain>
    </source>
</reference>
<evidence type="ECO:0000313" key="7">
    <source>
        <dbReference type="EMBL" id="GFO60323.1"/>
    </source>
</evidence>
<dbReference type="Proteomes" id="UP000556026">
    <property type="component" value="Unassembled WGS sequence"/>
</dbReference>
<feature type="transmembrane region" description="Helical" evidence="6">
    <location>
        <begin position="186"/>
        <end position="206"/>
    </location>
</feature>
<dbReference type="InterPro" id="IPR050833">
    <property type="entry name" value="Poly_Biosynth_Transport"/>
</dbReference>
<dbReference type="RefSeq" id="WP_183355148.1">
    <property type="nucleotide sequence ID" value="NZ_BLXX01000008.1"/>
</dbReference>
<comment type="caution">
    <text evidence="7">The sequence shown here is derived from an EMBL/GenBank/DDBJ whole genome shotgun (WGS) entry which is preliminary data.</text>
</comment>
<feature type="transmembrane region" description="Helical" evidence="6">
    <location>
        <begin position="227"/>
        <end position="247"/>
    </location>
</feature>
<evidence type="ECO:0000256" key="3">
    <source>
        <dbReference type="ARBA" id="ARBA00022692"/>
    </source>
</evidence>
<feature type="transmembrane region" description="Helical" evidence="6">
    <location>
        <begin position="159"/>
        <end position="180"/>
    </location>
</feature>
<feature type="transmembrane region" description="Helical" evidence="6">
    <location>
        <begin position="126"/>
        <end position="147"/>
    </location>
</feature>
<organism evidence="7 8">
    <name type="scientific">Geomonas silvestris</name>
    <dbReference type="NCBI Taxonomy" id="2740184"/>
    <lineage>
        <taxon>Bacteria</taxon>
        <taxon>Pseudomonadati</taxon>
        <taxon>Thermodesulfobacteriota</taxon>
        <taxon>Desulfuromonadia</taxon>
        <taxon>Geobacterales</taxon>
        <taxon>Geobacteraceae</taxon>
        <taxon>Geomonas</taxon>
    </lineage>
</organism>
<feature type="transmembrane region" description="Helical" evidence="6">
    <location>
        <begin position="267"/>
        <end position="287"/>
    </location>
</feature>
<evidence type="ECO:0000256" key="1">
    <source>
        <dbReference type="ARBA" id="ARBA00004651"/>
    </source>
</evidence>
<evidence type="ECO:0000256" key="6">
    <source>
        <dbReference type="SAM" id="Phobius"/>
    </source>
</evidence>
<evidence type="ECO:0000256" key="2">
    <source>
        <dbReference type="ARBA" id="ARBA00022475"/>
    </source>
</evidence>
<feature type="transmembrane region" description="Helical" evidence="6">
    <location>
        <begin position="85"/>
        <end position="106"/>
    </location>
</feature>
<feature type="transmembrane region" description="Helical" evidence="6">
    <location>
        <begin position="469"/>
        <end position="491"/>
    </location>
</feature>
<accession>A0A6V8MKR6</accession>
<dbReference type="PANTHER" id="PTHR30250:SF26">
    <property type="entry name" value="PSMA PROTEIN"/>
    <property type="match status" value="1"/>
</dbReference>
<keyword evidence="5 6" id="KW-0472">Membrane</keyword>
<feature type="transmembrane region" description="Helical" evidence="6">
    <location>
        <begin position="439"/>
        <end position="457"/>
    </location>
</feature>
<comment type="subcellular location">
    <subcellularLocation>
        <location evidence="1">Cell membrane</location>
        <topology evidence="1">Multi-pass membrane protein</topology>
    </subcellularLocation>
</comment>
<keyword evidence="3 6" id="KW-0812">Transmembrane</keyword>